<dbReference type="GO" id="GO:0000226">
    <property type="term" value="P:microtubule cytoskeleton organization"/>
    <property type="evidence" value="ECO:0007669"/>
    <property type="project" value="InterPro"/>
</dbReference>
<comment type="caution">
    <text evidence="6">The sequence shown here is derived from an EMBL/GenBank/DDBJ whole genome shotgun (WGS) entry which is preliminary data.</text>
</comment>
<protein>
    <recommendedName>
        <fullName evidence="8">65-kDa microtubule-associated protein 2</fullName>
    </recommendedName>
</protein>
<evidence type="ECO:0000256" key="4">
    <source>
        <dbReference type="ARBA" id="ARBA00023054"/>
    </source>
</evidence>
<dbReference type="GO" id="GO:0005737">
    <property type="term" value="C:cytoplasm"/>
    <property type="evidence" value="ECO:0007669"/>
    <property type="project" value="TreeGrafter"/>
</dbReference>
<dbReference type="GO" id="GO:0008017">
    <property type="term" value="F:microtubule binding"/>
    <property type="evidence" value="ECO:0007669"/>
    <property type="project" value="InterPro"/>
</dbReference>
<dbReference type="GO" id="GO:0000911">
    <property type="term" value="P:cytokinesis by cell plate formation"/>
    <property type="evidence" value="ECO:0007669"/>
    <property type="project" value="TreeGrafter"/>
</dbReference>
<dbReference type="Proteomes" id="UP000886595">
    <property type="component" value="Unassembled WGS sequence"/>
</dbReference>
<dbReference type="Pfam" id="PF03999">
    <property type="entry name" value="MAP65_ASE1"/>
    <property type="match status" value="1"/>
</dbReference>
<dbReference type="EMBL" id="JAAMPC010000005">
    <property type="protein sequence ID" value="KAG2310633.1"/>
    <property type="molecule type" value="Genomic_DNA"/>
</dbReference>
<dbReference type="PANTHER" id="PTHR19321:SF41">
    <property type="entry name" value="FASCETTO-RELATED"/>
    <property type="match status" value="1"/>
</dbReference>
<evidence type="ECO:0000256" key="2">
    <source>
        <dbReference type="ARBA" id="ARBA00006187"/>
    </source>
</evidence>
<comment type="similarity">
    <text evidence="2">Belongs to the MAP65/ASE1 family.</text>
</comment>
<dbReference type="OrthoDB" id="1648049at2759"/>
<sequence>MFTSEKLKLDSFHSQLQELQKEKSDRLQKVLEFVSTVPDLCAVLGLDFLTTVTEVHPSLDDETGVQSKSISNETLSRLAKTVLTLEDDKKQRLQELATQMKDLWNLMDIPDEERELF</sequence>
<dbReference type="GO" id="GO:0005819">
    <property type="term" value="C:spindle"/>
    <property type="evidence" value="ECO:0007669"/>
    <property type="project" value="TreeGrafter"/>
</dbReference>
<dbReference type="PANTHER" id="PTHR19321">
    <property type="entry name" value="PROTEIN REGULATOR OF CYTOKINESIS 1 PRC1-RELATED"/>
    <property type="match status" value="1"/>
</dbReference>
<keyword evidence="5" id="KW-0206">Cytoskeleton</keyword>
<evidence type="ECO:0008006" key="8">
    <source>
        <dbReference type="Google" id="ProtNLM"/>
    </source>
</evidence>
<accession>A0A8X7VG92</accession>
<dbReference type="Gene3D" id="6.10.140.180">
    <property type="match status" value="1"/>
</dbReference>
<evidence type="ECO:0000313" key="7">
    <source>
        <dbReference type="Proteomes" id="UP000886595"/>
    </source>
</evidence>
<dbReference type="GO" id="GO:0005874">
    <property type="term" value="C:microtubule"/>
    <property type="evidence" value="ECO:0007669"/>
    <property type="project" value="UniProtKB-KW"/>
</dbReference>
<dbReference type="InterPro" id="IPR007145">
    <property type="entry name" value="MAP65_Ase1_PRC1"/>
</dbReference>
<evidence type="ECO:0000256" key="1">
    <source>
        <dbReference type="ARBA" id="ARBA00004245"/>
    </source>
</evidence>
<evidence type="ECO:0000256" key="5">
    <source>
        <dbReference type="ARBA" id="ARBA00023212"/>
    </source>
</evidence>
<name>A0A8X7VG92_BRACI</name>
<reference evidence="6 7" key="1">
    <citation type="submission" date="2020-02" db="EMBL/GenBank/DDBJ databases">
        <authorList>
            <person name="Ma Q."/>
            <person name="Huang Y."/>
            <person name="Song X."/>
            <person name="Pei D."/>
        </authorList>
    </citation>
    <scope>NUCLEOTIDE SEQUENCE [LARGE SCALE GENOMIC DNA]</scope>
    <source>
        <strain evidence="6">Sxm20200214</strain>
        <tissue evidence="6">Leaf</tissue>
    </source>
</reference>
<keyword evidence="3" id="KW-0493">Microtubule</keyword>
<gene>
    <name evidence="6" type="ORF">Bca52824_022190</name>
</gene>
<proteinExistence type="inferred from homology"/>
<keyword evidence="7" id="KW-1185">Reference proteome</keyword>
<evidence type="ECO:0000256" key="3">
    <source>
        <dbReference type="ARBA" id="ARBA00022701"/>
    </source>
</evidence>
<evidence type="ECO:0000313" key="6">
    <source>
        <dbReference type="EMBL" id="KAG2310633.1"/>
    </source>
</evidence>
<organism evidence="6 7">
    <name type="scientific">Brassica carinata</name>
    <name type="common">Ethiopian mustard</name>
    <name type="synonym">Abyssinian cabbage</name>
    <dbReference type="NCBI Taxonomy" id="52824"/>
    <lineage>
        <taxon>Eukaryota</taxon>
        <taxon>Viridiplantae</taxon>
        <taxon>Streptophyta</taxon>
        <taxon>Embryophyta</taxon>
        <taxon>Tracheophyta</taxon>
        <taxon>Spermatophyta</taxon>
        <taxon>Magnoliopsida</taxon>
        <taxon>eudicotyledons</taxon>
        <taxon>Gunneridae</taxon>
        <taxon>Pentapetalae</taxon>
        <taxon>rosids</taxon>
        <taxon>malvids</taxon>
        <taxon>Brassicales</taxon>
        <taxon>Brassicaceae</taxon>
        <taxon>Brassiceae</taxon>
        <taxon>Brassica</taxon>
    </lineage>
</organism>
<keyword evidence="5" id="KW-0963">Cytoplasm</keyword>
<dbReference type="AlphaFoldDB" id="A0A8X7VG92"/>
<keyword evidence="4" id="KW-0175">Coiled coil</keyword>
<comment type="subcellular location">
    <subcellularLocation>
        <location evidence="1">Cytoplasm</location>
        <location evidence="1">Cytoskeleton</location>
    </subcellularLocation>
</comment>